<keyword evidence="2" id="KW-0489">Methyltransferase</keyword>
<feature type="domain" description="Methyltransferase type 11" evidence="4">
    <location>
        <begin position="46"/>
        <end position="134"/>
    </location>
</feature>
<dbReference type="InterPro" id="IPR051052">
    <property type="entry name" value="Diverse_substrate_MTase"/>
</dbReference>
<comment type="similarity">
    <text evidence="1">Belongs to the methyltransferase superfamily.</text>
</comment>
<proteinExistence type="inferred from homology"/>
<dbReference type="PANTHER" id="PTHR44942:SF4">
    <property type="entry name" value="METHYLTRANSFERASE TYPE 11 DOMAIN-CONTAINING PROTEIN"/>
    <property type="match status" value="1"/>
</dbReference>
<accession>F5XLI5</accession>
<dbReference type="Proteomes" id="UP000007947">
    <property type="component" value="Chromosome"/>
</dbReference>
<organism evidence="5 6">
    <name type="scientific">Microlunatus phosphovorus (strain ATCC 700054 / DSM 10555 / JCM 9379 / NBRC 101784 / NCIMB 13414 / VKM Ac-1990 / NM-1)</name>
    <dbReference type="NCBI Taxonomy" id="1032480"/>
    <lineage>
        <taxon>Bacteria</taxon>
        <taxon>Bacillati</taxon>
        <taxon>Actinomycetota</taxon>
        <taxon>Actinomycetes</taxon>
        <taxon>Propionibacteriales</taxon>
        <taxon>Propionibacteriaceae</taxon>
        <taxon>Microlunatus</taxon>
    </lineage>
</organism>
<protein>
    <recommendedName>
        <fullName evidence="4">Methyltransferase type 11 domain-containing protein</fullName>
    </recommendedName>
</protein>
<dbReference type="SUPFAM" id="SSF53335">
    <property type="entry name" value="S-adenosyl-L-methionine-dependent methyltransferases"/>
    <property type="match status" value="1"/>
</dbReference>
<evidence type="ECO:0000259" key="4">
    <source>
        <dbReference type="Pfam" id="PF08241"/>
    </source>
</evidence>
<dbReference type="GO" id="GO:0032259">
    <property type="term" value="P:methylation"/>
    <property type="evidence" value="ECO:0007669"/>
    <property type="project" value="UniProtKB-KW"/>
</dbReference>
<evidence type="ECO:0000256" key="3">
    <source>
        <dbReference type="ARBA" id="ARBA00022679"/>
    </source>
</evidence>
<reference evidence="5 6" key="1">
    <citation type="submission" date="2011-05" db="EMBL/GenBank/DDBJ databases">
        <title>Whole genome sequence of Microlunatus phosphovorus NM-1.</title>
        <authorList>
            <person name="Hosoyama A."/>
            <person name="Sasaki K."/>
            <person name="Harada T."/>
            <person name="Igarashi R."/>
            <person name="Kawakoshi A."/>
            <person name="Sasagawa M."/>
            <person name="Fukada J."/>
            <person name="Nakamura S."/>
            <person name="Katano Y."/>
            <person name="Hanada S."/>
            <person name="Kamagata Y."/>
            <person name="Nakamura N."/>
            <person name="Yamazaki S."/>
            <person name="Fujita N."/>
        </authorList>
    </citation>
    <scope>NUCLEOTIDE SEQUENCE [LARGE SCALE GENOMIC DNA]</scope>
    <source>
        <strain evidence="6">ATCC 700054 / DSM 10555 / JCM 9379 / NBRC 101784 / NCIMB 13414 / VKM Ac-1990 / NM-1</strain>
    </source>
</reference>
<dbReference type="STRING" id="1032480.MLP_32370"/>
<dbReference type="InterPro" id="IPR013216">
    <property type="entry name" value="Methyltransf_11"/>
</dbReference>
<gene>
    <name evidence="5" type="ordered locus">MLP_32370</name>
</gene>
<dbReference type="PANTHER" id="PTHR44942">
    <property type="entry name" value="METHYLTRANSF_11 DOMAIN-CONTAINING PROTEIN"/>
    <property type="match status" value="1"/>
</dbReference>
<dbReference type="AlphaFoldDB" id="F5XLI5"/>
<sequence>MVVVDPELSRRAASFDAVADVYAAVRPGYPQQLSDWLVPADARQVVDVGAGTGKFTATLVRPGRTVVAVDPSPQMLAQLRRSLPGVDARIGTAEAIGVPDGWADAVTVAQAWHWVDVPAACAEVARALRPGGQLGLIWNYRDERVGWVRELGIAMHADGDHYTGSIEAATPEVVAPFGRPEIRGHSWRQPHTRESLLDLVRSRSYFAVLDPWERETALADVISLLDTHPELAGRQSFELPYVTIAFRYTLGATSVHG</sequence>
<dbReference type="GO" id="GO:0008757">
    <property type="term" value="F:S-adenosylmethionine-dependent methyltransferase activity"/>
    <property type="evidence" value="ECO:0007669"/>
    <property type="project" value="InterPro"/>
</dbReference>
<keyword evidence="3" id="KW-0808">Transferase</keyword>
<dbReference type="Pfam" id="PF08241">
    <property type="entry name" value="Methyltransf_11"/>
    <property type="match status" value="1"/>
</dbReference>
<dbReference type="RefSeq" id="WP_013864114.1">
    <property type="nucleotide sequence ID" value="NC_015635.1"/>
</dbReference>
<evidence type="ECO:0000313" key="6">
    <source>
        <dbReference type="Proteomes" id="UP000007947"/>
    </source>
</evidence>
<name>F5XLI5_MICPN</name>
<dbReference type="eggNOG" id="COG2226">
    <property type="taxonomic scope" value="Bacteria"/>
</dbReference>
<dbReference type="OrthoDB" id="9797252at2"/>
<evidence type="ECO:0000256" key="1">
    <source>
        <dbReference type="ARBA" id="ARBA00008361"/>
    </source>
</evidence>
<dbReference type="EMBL" id="AP012204">
    <property type="protein sequence ID" value="BAK36251.1"/>
    <property type="molecule type" value="Genomic_DNA"/>
</dbReference>
<evidence type="ECO:0000256" key="2">
    <source>
        <dbReference type="ARBA" id="ARBA00022603"/>
    </source>
</evidence>
<dbReference type="InterPro" id="IPR029063">
    <property type="entry name" value="SAM-dependent_MTases_sf"/>
</dbReference>
<keyword evidence="6" id="KW-1185">Reference proteome</keyword>
<dbReference type="CDD" id="cd02440">
    <property type="entry name" value="AdoMet_MTases"/>
    <property type="match status" value="1"/>
</dbReference>
<dbReference type="Gene3D" id="3.40.50.150">
    <property type="entry name" value="Vaccinia Virus protein VP39"/>
    <property type="match status" value="1"/>
</dbReference>
<evidence type="ECO:0000313" key="5">
    <source>
        <dbReference type="EMBL" id="BAK36251.1"/>
    </source>
</evidence>
<dbReference type="KEGG" id="mph:MLP_32370"/>
<dbReference type="HOGENOM" id="CLU_049344_3_0_11"/>